<name>A0A1E5W6T4_9POAL</name>
<keyword evidence="3 6" id="KW-0547">Nucleotide-binding</keyword>
<evidence type="ECO:0000256" key="3">
    <source>
        <dbReference type="ARBA" id="ARBA00022741"/>
    </source>
</evidence>
<dbReference type="PANTHER" id="PTHR24058">
    <property type="entry name" value="DUAL SPECIFICITY PROTEIN KINASE"/>
    <property type="match status" value="1"/>
</dbReference>
<dbReference type="AlphaFoldDB" id="A0A1E5W6T4"/>
<dbReference type="GO" id="GO:0005737">
    <property type="term" value="C:cytoplasm"/>
    <property type="evidence" value="ECO:0007669"/>
    <property type="project" value="TreeGrafter"/>
</dbReference>
<dbReference type="GO" id="GO:0005524">
    <property type="term" value="F:ATP binding"/>
    <property type="evidence" value="ECO:0007669"/>
    <property type="project" value="UniProtKB-UniRule"/>
</dbReference>
<evidence type="ECO:0000259" key="8">
    <source>
        <dbReference type="PROSITE" id="PS50011"/>
    </source>
</evidence>
<evidence type="ECO:0000313" key="9">
    <source>
        <dbReference type="EMBL" id="OEL33153.1"/>
    </source>
</evidence>
<sequence length="833" mass="92899">MEKPLREGASPGPSWAPTESTAFRVYAAAVGERAEASPSAPGNGVSTRSSNLRAVRKRPFVARLTTDIVQTFEKCNPEFKYSESLNPKRFLTNPAVPVHNDGLDNANSDLILYVNLELVNIKSNRRLVFFSMLFTKYQLLPFRNIRPFTQEFPFHKEIRAMDLCFEMREYLSLSSFWYVIQEMLGQGTFGQVAKCWDAETNNYVAVKVIKNQPAFYQQAIMEVSLLSLLNERFDPDDQHHIVRMLDFFLYQNHLCIAFEMLGHNLYELLKRNSLRGLQMKYVRTFSRQILDALIVMKDAGIIHCDLKPENILIAPTKLEHYKYLLSRNSTINSGQPPDDLLREAKNTGRFFKHVGSIYPGSEARNGTGSAYRILSEDEIEARESKRPKVGRWYFPRGRLDRLIFTYPWKNLSEENLPETEKADCLALVDFLRGLVEFDPNKRWSPVQVGSINRHLQFNNALQPKIPFSYGSSCGSFGSHGSFNDNTGLASSYGSYDFNSANIYNSPMDPSGFNLRSQAGGSFLGSSPDIRRRPHLSHGGGIRLSPGGPGPMSLGASPSQFTPPNSHMQIPGAHGKYGASPSRGALGSSLGKAAAVGQYNRRRNQGYPPMPMPPPHEHTSQLIHGHQGDGVSAARFDAYGRGNSGYLHTTLPSHYSWRPHRGAGSGLPSDPSSSRGSFPPTNYNGFPPLHSDVSADTLPSTSSIPDPADWDPNYSDESLLQEDLSLSVELSGLHLRDSSGQTNRSSRLAPIQSHDITTSNPSASNQRYYSVFLMCSAIPKSLCYRNNTDTKSPLCRGESWSLVCSEQTATFRCKKGFWEDILVLDLEECGMPPN</sequence>
<dbReference type="Proteomes" id="UP000095767">
    <property type="component" value="Unassembled WGS sequence"/>
</dbReference>
<feature type="region of interest" description="Disordered" evidence="7">
    <location>
        <begin position="735"/>
        <end position="759"/>
    </location>
</feature>
<feature type="region of interest" description="Disordered" evidence="7">
    <location>
        <begin position="658"/>
        <end position="714"/>
    </location>
</feature>
<dbReference type="InterPro" id="IPR000719">
    <property type="entry name" value="Prot_kinase_dom"/>
</dbReference>
<dbReference type="Gene3D" id="3.30.200.20">
    <property type="entry name" value="Phosphorylase Kinase, domain 1"/>
    <property type="match status" value="1"/>
</dbReference>
<accession>A0A1E5W6T4</accession>
<dbReference type="STRING" id="888268.A0A1E5W6T4"/>
<keyword evidence="10" id="KW-1185">Reference proteome</keyword>
<dbReference type="SMART" id="SM00220">
    <property type="entry name" value="S_TKc"/>
    <property type="match status" value="1"/>
</dbReference>
<dbReference type="PROSITE" id="PS00107">
    <property type="entry name" value="PROTEIN_KINASE_ATP"/>
    <property type="match status" value="1"/>
</dbReference>
<evidence type="ECO:0000256" key="2">
    <source>
        <dbReference type="ARBA" id="ARBA00022679"/>
    </source>
</evidence>
<dbReference type="Pfam" id="PF00069">
    <property type="entry name" value="Pkinase"/>
    <property type="match status" value="1"/>
</dbReference>
<protein>
    <submittedName>
        <fullName evidence="9">Serine/threonine-protein kinase ppk15</fullName>
    </submittedName>
</protein>
<dbReference type="PANTHER" id="PTHR24058:SF17">
    <property type="entry name" value="HOMEODOMAIN INTERACTING PROTEIN KINASE, ISOFORM D"/>
    <property type="match status" value="1"/>
</dbReference>
<organism evidence="9 10">
    <name type="scientific">Dichanthelium oligosanthes</name>
    <dbReference type="NCBI Taxonomy" id="888268"/>
    <lineage>
        <taxon>Eukaryota</taxon>
        <taxon>Viridiplantae</taxon>
        <taxon>Streptophyta</taxon>
        <taxon>Embryophyta</taxon>
        <taxon>Tracheophyta</taxon>
        <taxon>Spermatophyta</taxon>
        <taxon>Magnoliopsida</taxon>
        <taxon>Liliopsida</taxon>
        <taxon>Poales</taxon>
        <taxon>Poaceae</taxon>
        <taxon>PACMAD clade</taxon>
        <taxon>Panicoideae</taxon>
        <taxon>Panicodae</taxon>
        <taxon>Paniceae</taxon>
        <taxon>Dichantheliinae</taxon>
        <taxon>Dichanthelium</taxon>
    </lineage>
</organism>
<dbReference type="GO" id="GO:0004674">
    <property type="term" value="F:protein serine/threonine kinase activity"/>
    <property type="evidence" value="ECO:0007669"/>
    <property type="project" value="UniProtKB-KW"/>
</dbReference>
<keyword evidence="1" id="KW-0723">Serine/threonine-protein kinase</keyword>
<dbReference type="PROSITE" id="PS50011">
    <property type="entry name" value="PROTEIN_KINASE_DOM"/>
    <property type="match status" value="1"/>
</dbReference>
<feature type="compositionally biased region" description="Polar residues" evidence="7">
    <location>
        <begin position="669"/>
        <end position="683"/>
    </location>
</feature>
<evidence type="ECO:0000313" key="10">
    <source>
        <dbReference type="Proteomes" id="UP000095767"/>
    </source>
</evidence>
<feature type="domain" description="Protein kinase" evidence="8">
    <location>
        <begin position="178"/>
        <end position="457"/>
    </location>
</feature>
<reference evidence="9 10" key="1">
    <citation type="submission" date="2016-09" db="EMBL/GenBank/DDBJ databases">
        <title>The draft genome of Dichanthelium oligosanthes: A C3 panicoid grass species.</title>
        <authorList>
            <person name="Studer A.J."/>
            <person name="Schnable J.C."/>
            <person name="Brutnell T.P."/>
        </authorList>
    </citation>
    <scope>NUCLEOTIDE SEQUENCE [LARGE SCALE GENOMIC DNA]</scope>
    <source>
        <strain evidence="10">cv. Kellogg 1175</strain>
        <tissue evidence="9">Leaf</tissue>
    </source>
</reference>
<gene>
    <name evidence="9" type="ORF">BAE44_0005828</name>
</gene>
<dbReference type="PROSITE" id="PS00108">
    <property type="entry name" value="PROTEIN_KINASE_ST"/>
    <property type="match status" value="1"/>
</dbReference>
<dbReference type="SUPFAM" id="SSF56112">
    <property type="entry name" value="Protein kinase-like (PK-like)"/>
    <property type="match status" value="1"/>
</dbReference>
<dbReference type="InterPro" id="IPR011009">
    <property type="entry name" value="Kinase-like_dom_sf"/>
</dbReference>
<feature type="binding site" evidence="6">
    <location>
        <position position="207"/>
    </location>
    <ligand>
        <name>ATP</name>
        <dbReference type="ChEBI" id="CHEBI:30616"/>
    </ligand>
</feature>
<dbReference type="InterPro" id="IPR017441">
    <property type="entry name" value="Protein_kinase_ATP_BS"/>
</dbReference>
<dbReference type="OrthoDB" id="9332038at2759"/>
<keyword evidence="5 6" id="KW-0067">ATP-binding</keyword>
<evidence type="ECO:0000256" key="5">
    <source>
        <dbReference type="ARBA" id="ARBA00022840"/>
    </source>
</evidence>
<proteinExistence type="predicted"/>
<keyword evidence="4 9" id="KW-0418">Kinase</keyword>
<feature type="compositionally biased region" description="Low complexity" evidence="7">
    <location>
        <begin position="583"/>
        <end position="596"/>
    </location>
</feature>
<dbReference type="InterPro" id="IPR008271">
    <property type="entry name" value="Ser/Thr_kinase_AS"/>
</dbReference>
<evidence type="ECO:0000256" key="4">
    <source>
        <dbReference type="ARBA" id="ARBA00022777"/>
    </source>
</evidence>
<comment type="caution">
    <text evidence="9">The sequence shown here is derived from an EMBL/GenBank/DDBJ whole genome shotgun (WGS) entry which is preliminary data.</text>
</comment>
<evidence type="ECO:0000256" key="7">
    <source>
        <dbReference type="SAM" id="MobiDB-lite"/>
    </source>
</evidence>
<dbReference type="EMBL" id="LWDX02019732">
    <property type="protein sequence ID" value="OEL33153.1"/>
    <property type="molecule type" value="Genomic_DNA"/>
</dbReference>
<dbReference type="GO" id="GO:0004713">
    <property type="term" value="F:protein tyrosine kinase activity"/>
    <property type="evidence" value="ECO:0007669"/>
    <property type="project" value="TreeGrafter"/>
</dbReference>
<feature type="region of interest" description="Disordered" evidence="7">
    <location>
        <begin position="518"/>
        <end position="628"/>
    </location>
</feature>
<evidence type="ECO:0000256" key="1">
    <source>
        <dbReference type="ARBA" id="ARBA00022527"/>
    </source>
</evidence>
<keyword evidence="2" id="KW-0808">Transferase</keyword>
<evidence type="ECO:0000256" key="6">
    <source>
        <dbReference type="PROSITE-ProRule" id="PRU10141"/>
    </source>
</evidence>
<feature type="compositionally biased region" description="Low complexity" evidence="7">
    <location>
        <begin position="542"/>
        <end position="558"/>
    </location>
</feature>
<dbReference type="InterPro" id="IPR050494">
    <property type="entry name" value="Ser_Thr_dual-spec_kinase"/>
</dbReference>
<dbReference type="Gene3D" id="1.10.510.10">
    <property type="entry name" value="Transferase(Phosphotransferase) domain 1"/>
    <property type="match status" value="1"/>
</dbReference>